<accession>A0A0C9TQM9</accession>
<dbReference type="OrthoDB" id="413520at2759"/>
<dbReference type="GO" id="GO:0005829">
    <property type="term" value="C:cytosol"/>
    <property type="evidence" value="ECO:0007669"/>
    <property type="project" value="TreeGrafter"/>
</dbReference>
<sequence length="353" mass="38906">MSRSPHPNFPKKISITPNQTFHDLPFLSRGSHDKDHDGAFGIEAQREAISKYGIAGRIWESAHAMASYASSDSPLEFDPPFVDDPRELEEAPFVAIELGSGTGAVAARIAREIRPSSGGFIVATDLPDVCPLLNQNLGVRTPPTRVTDKGARTNENNMFVRPLAWGNLDHAMSLAKEFGLSQNRPCADVNESRRLTHIICSDLVYFPGLFGPLLRTLIHLTSPPYAPPLASSPPIKLIISYKIRSLQMETPFWTAFGLWFSFQPVLARRRILPVGSAARDDDSDSPGPWGQFGADDHADRTFIFVAYRRPESMAWDVPDSDKDLVDGVDARGTPTKKGDDTFEAILFMGIDDT</sequence>
<dbReference type="PANTHER" id="PTHR14614">
    <property type="entry name" value="HEPATOCELLULAR CARCINOMA-ASSOCIATED ANTIGEN"/>
    <property type="match status" value="1"/>
</dbReference>
<dbReference type="Proteomes" id="UP000053647">
    <property type="component" value="Unassembled WGS sequence"/>
</dbReference>
<dbReference type="AlphaFoldDB" id="A0A0C9TQM9"/>
<evidence type="ECO:0000313" key="2">
    <source>
        <dbReference type="Proteomes" id="UP000053647"/>
    </source>
</evidence>
<dbReference type="PANTHER" id="PTHR14614:SF161">
    <property type="match status" value="1"/>
</dbReference>
<reference evidence="2" key="2">
    <citation type="submission" date="2015-01" db="EMBL/GenBank/DDBJ databases">
        <title>Evolutionary Origins and Diversification of the Mycorrhizal Mutualists.</title>
        <authorList>
            <consortium name="DOE Joint Genome Institute"/>
            <consortium name="Mycorrhizal Genomics Consortium"/>
            <person name="Kohler A."/>
            <person name="Kuo A."/>
            <person name="Nagy L.G."/>
            <person name="Floudas D."/>
            <person name="Copeland A."/>
            <person name="Barry K.W."/>
            <person name="Cichocki N."/>
            <person name="Veneault-Fourrey C."/>
            <person name="LaButti K."/>
            <person name="Lindquist E.A."/>
            <person name="Lipzen A."/>
            <person name="Lundell T."/>
            <person name="Morin E."/>
            <person name="Murat C."/>
            <person name="Riley R."/>
            <person name="Ohm R."/>
            <person name="Sun H."/>
            <person name="Tunlid A."/>
            <person name="Henrissat B."/>
            <person name="Grigoriev I.V."/>
            <person name="Hibbett D.S."/>
            <person name="Martin F."/>
        </authorList>
    </citation>
    <scope>NUCLEOTIDE SEQUENCE [LARGE SCALE GENOMIC DNA]</scope>
    <source>
        <strain evidence="2">ATCC 200175</strain>
    </source>
</reference>
<reference evidence="1 2" key="1">
    <citation type="submission" date="2014-06" db="EMBL/GenBank/DDBJ databases">
        <authorList>
            <consortium name="DOE Joint Genome Institute"/>
            <person name="Kuo A."/>
            <person name="Kohler A."/>
            <person name="Nagy L.G."/>
            <person name="Floudas D."/>
            <person name="Copeland A."/>
            <person name="Barry K.W."/>
            <person name="Cichocki N."/>
            <person name="Veneault-Fourrey C."/>
            <person name="LaButti K."/>
            <person name="Lindquist E.A."/>
            <person name="Lipzen A."/>
            <person name="Lundell T."/>
            <person name="Morin E."/>
            <person name="Murat C."/>
            <person name="Sun H."/>
            <person name="Tunlid A."/>
            <person name="Henrissat B."/>
            <person name="Grigoriev I.V."/>
            <person name="Hibbett D.S."/>
            <person name="Martin F."/>
            <person name="Nordberg H.P."/>
            <person name="Cantor M.N."/>
            <person name="Hua S.X."/>
        </authorList>
    </citation>
    <scope>NUCLEOTIDE SEQUENCE [LARGE SCALE GENOMIC DNA]</scope>
    <source>
        <strain evidence="1 2">ATCC 200175</strain>
    </source>
</reference>
<dbReference type="InterPro" id="IPR019410">
    <property type="entry name" value="Methyltransf_16"/>
</dbReference>
<evidence type="ECO:0000313" key="1">
    <source>
        <dbReference type="EMBL" id="KIJ12788.1"/>
    </source>
</evidence>
<dbReference type="InterPro" id="IPR029063">
    <property type="entry name" value="SAM-dependent_MTases_sf"/>
</dbReference>
<dbReference type="EMBL" id="KN819359">
    <property type="protein sequence ID" value="KIJ12788.1"/>
    <property type="molecule type" value="Genomic_DNA"/>
</dbReference>
<protein>
    <submittedName>
        <fullName evidence="1">Uncharacterized protein</fullName>
    </submittedName>
</protein>
<dbReference type="GO" id="GO:0008757">
    <property type="term" value="F:S-adenosylmethionine-dependent methyltransferase activity"/>
    <property type="evidence" value="ECO:0007669"/>
    <property type="project" value="UniProtKB-ARBA"/>
</dbReference>
<proteinExistence type="predicted"/>
<dbReference type="Gene3D" id="3.40.50.150">
    <property type="entry name" value="Vaccinia Virus protein VP39"/>
    <property type="match status" value="1"/>
</dbReference>
<dbReference type="Pfam" id="PF10294">
    <property type="entry name" value="Methyltransf_16"/>
    <property type="match status" value="1"/>
</dbReference>
<keyword evidence="2" id="KW-1185">Reference proteome</keyword>
<organism evidence="1 2">
    <name type="scientific">Paxillus involutus ATCC 200175</name>
    <dbReference type="NCBI Taxonomy" id="664439"/>
    <lineage>
        <taxon>Eukaryota</taxon>
        <taxon>Fungi</taxon>
        <taxon>Dikarya</taxon>
        <taxon>Basidiomycota</taxon>
        <taxon>Agaricomycotina</taxon>
        <taxon>Agaricomycetes</taxon>
        <taxon>Agaricomycetidae</taxon>
        <taxon>Boletales</taxon>
        <taxon>Paxilineae</taxon>
        <taxon>Paxillaceae</taxon>
        <taxon>Paxillus</taxon>
    </lineage>
</organism>
<name>A0A0C9TQM9_PAXIN</name>
<dbReference type="GO" id="GO:0032991">
    <property type="term" value="C:protein-containing complex"/>
    <property type="evidence" value="ECO:0007669"/>
    <property type="project" value="TreeGrafter"/>
</dbReference>
<gene>
    <name evidence="1" type="ORF">PAXINDRAFT_117737</name>
</gene>
<dbReference type="HOGENOM" id="CLU_039535_0_0_1"/>